<protein>
    <submittedName>
        <fullName evidence="2">Uncharacterized protein</fullName>
    </submittedName>
</protein>
<proteinExistence type="predicted"/>
<organism evidence="2 3">
    <name type="scientific">Trichoderma harzianum</name>
    <name type="common">Hypocrea lixii</name>
    <dbReference type="NCBI Taxonomy" id="5544"/>
    <lineage>
        <taxon>Eukaryota</taxon>
        <taxon>Fungi</taxon>
        <taxon>Dikarya</taxon>
        <taxon>Ascomycota</taxon>
        <taxon>Pezizomycotina</taxon>
        <taxon>Sordariomycetes</taxon>
        <taxon>Hypocreomycetidae</taxon>
        <taxon>Hypocreales</taxon>
        <taxon>Hypocreaceae</taxon>
        <taxon>Trichoderma</taxon>
    </lineage>
</organism>
<dbReference type="AlphaFoldDB" id="A0A2K0U052"/>
<sequence>MSNMFPDVILQIVETNRELQQRFQRYLTMTTIREMSLLPLVNFAKILGSRVIFSPRCNQIAYESKSITPTTDRLRERILQRLNELALRDNASNRQRTSERTNERTNKRTGTPWVRRRSDERFIRDTGDINLGARESKKDEAENAT</sequence>
<feature type="compositionally biased region" description="Basic and acidic residues" evidence="1">
    <location>
        <begin position="96"/>
        <end position="106"/>
    </location>
</feature>
<accession>A0A2K0U052</accession>
<gene>
    <name evidence="2" type="ORF">THARTR1_08198</name>
</gene>
<feature type="compositionally biased region" description="Basic and acidic residues" evidence="1">
    <location>
        <begin position="116"/>
        <end position="127"/>
    </location>
</feature>
<dbReference type="Proteomes" id="UP000236290">
    <property type="component" value="Unassembled WGS sequence"/>
</dbReference>
<feature type="compositionally biased region" description="Basic and acidic residues" evidence="1">
    <location>
        <begin position="134"/>
        <end position="145"/>
    </location>
</feature>
<evidence type="ECO:0000256" key="1">
    <source>
        <dbReference type="SAM" id="MobiDB-lite"/>
    </source>
</evidence>
<comment type="caution">
    <text evidence="2">The sequence shown here is derived from an EMBL/GenBank/DDBJ whole genome shotgun (WGS) entry which is preliminary data.</text>
</comment>
<evidence type="ECO:0000313" key="2">
    <source>
        <dbReference type="EMBL" id="PNP51136.1"/>
    </source>
</evidence>
<feature type="region of interest" description="Disordered" evidence="1">
    <location>
        <begin position="89"/>
        <end position="145"/>
    </location>
</feature>
<evidence type="ECO:0000313" key="3">
    <source>
        <dbReference type="Proteomes" id="UP000236290"/>
    </source>
</evidence>
<dbReference type="EMBL" id="MTYI01000138">
    <property type="protein sequence ID" value="PNP51136.1"/>
    <property type="molecule type" value="Genomic_DNA"/>
</dbReference>
<name>A0A2K0U052_TRIHA</name>
<reference evidence="2 3" key="1">
    <citation type="submission" date="2017-02" db="EMBL/GenBank/DDBJ databases">
        <title>Genomes of Trichoderma spp. with biocontrol activity.</title>
        <authorList>
            <person name="Gardiner D."/>
            <person name="Kazan K."/>
            <person name="Vos C."/>
            <person name="Harvey P."/>
        </authorList>
    </citation>
    <scope>NUCLEOTIDE SEQUENCE [LARGE SCALE GENOMIC DNA]</scope>
    <source>
        <strain evidence="2 3">Tr1</strain>
    </source>
</reference>